<dbReference type="AlphaFoldDB" id="A0A914YCW0"/>
<dbReference type="Proteomes" id="UP000887577">
    <property type="component" value="Unplaced"/>
</dbReference>
<feature type="region of interest" description="Disordered" evidence="1">
    <location>
        <begin position="1"/>
        <end position="108"/>
    </location>
</feature>
<organism evidence="2 3">
    <name type="scientific">Panagrolaimus superbus</name>
    <dbReference type="NCBI Taxonomy" id="310955"/>
    <lineage>
        <taxon>Eukaryota</taxon>
        <taxon>Metazoa</taxon>
        <taxon>Ecdysozoa</taxon>
        <taxon>Nematoda</taxon>
        <taxon>Chromadorea</taxon>
        <taxon>Rhabditida</taxon>
        <taxon>Tylenchina</taxon>
        <taxon>Panagrolaimomorpha</taxon>
        <taxon>Panagrolaimoidea</taxon>
        <taxon>Panagrolaimidae</taxon>
        <taxon>Panagrolaimus</taxon>
    </lineage>
</organism>
<name>A0A914YCW0_9BILA</name>
<evidence type="ECO:0000313" key="3">
    <source>
        <dbReference type="WBParaSite" id="PSU_v2.g16579.t1"/>
    </source>
</evidence>
<protein>
    <submittedName>
        <fullName evidence="3">Uncharacterized protein</fullName>
    </submittedName>
</protein>
<keyword evidence="2" id="KW-1185">Reference proteome</keyword>
<feature type="compositionally biased region" description="Low complexity" evidence="1">
    <location>
        <begin position="19"/>
        <end position="31"/>
    </location>
</feature>
<feature type="compositionally biased region" description="Basic and acidic residues" evidence="1">
    <location>
        <begin position="32"/>
        <end position="53"/>
    </location>
</feature>
<sequence>MEGHSSNDIRVSGAANDLPTSSKSAKASTPKMKNELKDLIDHFPEQVAHDGRLTRSRTRALASFVPSKQPSTSTSRPNSSTKSLFASGKDKISKKGRDSLRDNEPEAK</sequence>
<reference evidence="3" key="1">
    <citation type="submission" date="2022-11" db="UniProtKB">
        <authorList>
            <consortium name="WormBaseParasite"/>
        </authorList>
    </citation>
    <scope>IDENTIFICATION</scope>
</reference>
<proteinExistence type="predicted"/>
<accession>A0A914YCW0</accession>
<feature type="compositionally biased region" description="Basic and acidic residues" evidence="1">
    <location>
        <begin position="88"/>
        <end position="108"/>
    </location>
</feature>
<evidence type="ECO:0000313" key="2">
    <source>
        <dbReference type="Proteomes" id="UP000887577"/>
    </source>
</evidence>
<dbReference type="WBParaSite" id="PSU_v2.g16579.t1">
    <property type="protein sequence ID" value="PSU_v2.g16579.t1"/>
    <property type="gene ID" value="PSU_v2.g16579"/>
</dbReference>
<evidence type="ECO:0000256" key="1">
    <source>
        <dbReference type="SAM" id="MobiDB-lite"/>
    </source>
</evidence>
<feature type="compositionally biased region" description="Low complexity" evidence="1">
    <location>
        <begin position="71"/>
        <end position="83"/>
    </location>
</feature>